<organism evidence="1 2">
    <name type="scientific">Ammonicoccus fulvus</name>
    <dbReference type="NCBI Taxonomy" id="3138240"/>
    <lineage>
        <taxon>Bacteria</taxon>
        <taxon>Bacillati</taxon>
        <taxon>Actinomycetota</taxon>
        <taxon>Actinomycetes</taxon>
        <taxon>Propionibacteriales</taxon>
        <taxon>Propionibacteriaceae</taxon>
        <taxon>Ammonicoccus</taxon>
    </lineage>
</organism>
<gene>
    <name evidence="1" type="ORF">AADG42_16060</name>
</gene>
<keyword evidence="2" id="KW-1185">Reference proteome</keyword>
<dbReference type="InterPro" id="IPR007061">
    <property type="entry name" value="MST-like"/>
</dbReference>
<dbReference type="EMBL" id="CP154795">
    <property type="protein sequence ID" value="XAN08755.1"/>
    <property type="molecule type" value="Genomic_DNA"/>
</dbReference>
<dbReference type="Pfam" id="PF04978">
    <property type="entry name" value="MST"/>
    <property type="match status" value="1"/>
</dbReference>
<reference evidence="1 2" key="1">
    <citation type="submission" date="2024-04" db="EMBL/GenBank/DDBJ databases">
        <title>Isolation of an actinomycete strain from pig manure.</title>
        <authorList>
            <person name="Gong T."/>
            <person name="Yu Z."/>
            <person name="An M."/>
            <person name="Wei C."/>
            <person name="Yang W."/>
            <person name="Liu L."/>
        </authorList>
    </citation>
    <scope>NUCLEOTIDE SEQUENCE [LARGE SCALE GENOMIC DNA]</scope>
    <source>
        <strain evidence="1 2">ZF39</strain>
    </source>
</reference>
<sequence length="191" mass="20973">MSTPTPTTNEREALIETLDRHRGFLLLPATGLTEEQARTASTVSKLTTASLLKHVADTEEQWMDFAVRGADAFGGSDVYDGVDWSAVDDAAAENQGDWSGSEWEDTRFVVPDDMTLDQLRARVLEVGEKTASLLRTGDLDRTHPLPEAPWFEPGAAWSLRRVALHMLAEIAQHAGHADMIREAIDGKKSMG</sequence>
<evidence type="ECO:0000313" key="1">
    <source>
        <dbReference type="EMBL" id="XAN08755.1"/>
    </source>
</evidence>
<dbReference type="RefSeq" id="WP_425310185.1">
    <property type="nucleotide sequence ID" value="NZ_CP154795.1"/>
</dbReference>
<name>A0ABZ3FVP0_9ACTN</name>
<proteinExistence type="predicted"/>
<accession>A0ABZ3FVP0</accession>
<protein>
    <submittedName>
        <fullName evidence="1">DinB family protein</fullName>
    </submittedName>
</protein>
<dbReference type="Proteomes" id="UP001442841">
    <property type="component" value="Chromosome"/>
</dbReference>
<dbReference type="InterPro" id="IPR034660">
    <property type="entry name" value="DinB/YfiT-like"/>
</dbReference>
<evidence type="ECO:0000313" key="2">
    <source>
        <dbReference type="Proteomes" id="UP001442841"/>
    </source>
</evidence>
<dbReference type="SUPFAM" id="SSF109854">
    <property type="entry name" value="DinB/YfiT-like putative metalloenzymes"/>
    <property type="match status" value="1"/>
</dbReference>
<dbReference type="Gene3D" id="1.20.120.450">
    <property type="entry name" value="dinb family like domain"/>
    <property type="match status" value="1"/>
</dbReference>